<gene>
    <name evidence="1" type="ORF">TQ35_002860</name>
</gene>
<name>A0AAE3FM94_9CREN</name>
<proteinExistence type="predicted"/>
<sequence length="47" mass="5641">MKIPFEGRLRWFGAQGRLEIHVVGNEFTSNIWTYRKLIDTIVNKIYE</sequence>
<comment type="caution">
    <text evidence="1">The sequence shown here is derived from an EMBL/GenBank/DDBJ whole genome shotgun (WGS) entry which is preliminary data.</text>
</comment>
<dbReference type="EMBL" id="JZWS02000001">
    <property type="protein sequence ID" value="MCL7343497.1"/>
    <property type="molecule type" value="Genomic_DNA"/>
</dbReference>
<dbReference type="AlphaFoldDB" id="A0AAE3FM94"/>
<organism evidence="1">
    <name type="scientific">Candidatus Aramenus sulfurataquae</name>
    <dbReference type="NCBI Taxonomy" id="1326980"/>
    <lineage>
        <taxon>Archaea</taxon>
        <taxon>Thermoproteota</taxon>
        <taxon>Thermoprotei</taxon>
        <taxon>Sulfolobales</taxon>
        <taxon>Sulfolobaceae</taxon>
        <taxon>Candidatus Aramenus</taxon>
    </lineage>
</organism>
<protein>
    <submittedName>
        <fullName evidence="1">Uncharacterized protein</fullName>
    </submittedName>
</protein>
<evidence type="ECO:0000313" key="1">
    <source>
        <dbReference type="EMBL" id="MCL7343497.1"/>
    </source>
</evidence>
<reference evidence="1" key="1">
    <citation type="submission" date="2022-05" db="EMBL/GenBank/DDBJ databases">
        <title>Metagenome Sequencing of an Archaeal-Dominated Microbial Community from a Hot Spring at the Los Azufres Geothermal Field, Mexico.</title>
        <authorList>
            <person name="Marin-Paredes R."/>
            <person name="Martinez-Romero E."/>
            <person name="Servin-Garciduenas L.E."/>
        </authorList>
    </citation>
    <scope>NUCLEOTIDE SEQUENCE</scope>
    <source>
        <strain evidence="1">AZ1-454</strain>
    </source>
</reference>
<accession>A0AAE3FM94</accession>